<dbReference type="Gramene" id="ABP00255">
    <property type="protein sequence ID" value="ABP00255"/>
    <property type="gene ID" value="OSTLU_27993"/>
</dbReference>
<dbReference type="Pfam" id="PF00849">
    <property type="entry name" value="PseudoU_synth_2"/>
    <property type="match status" value="1"/>
</dbReference>
<dbReference type="InterPro" id="IPR006145">
    <property type="entry name" value="PsdUridine_synth_RsuA/RluA"/>
</dbReference>
<dbReference type="GO" id="GO:0003723">
    <property type="term" value="F:RNA binding"/>
    <property type="evidence" value="ECO:0007669"/>
    <property type="project" value="InterPro"/>
</dbReference>
<protein>
    <recommendedName>
        <fullName evidence="3">Pseudouridine synthase RsuA/RluA-like domain-containing protein</fullName>
    </recommendedName>
</protein>
<dbReference type="CDD" id="cd02869">
    <property type="entry name" value="PseudoU_synth_RluA_like"/>
    <property type="match status" value="1"/>
</dbReference>
<dbReference type="Proteomes" id="UP000001568">
    <property type="component" value="Chromosome 16"/>
</dbReference>
<dbReference type="PANTHER" id="PTHR21600">
    <property type="entry name" value="MITOCHONDRIAL RNA PSEUDOURIDINE SYNTHASE"/>
    <property type="match status" value="1"/>
</dbReference>
<dbReference type="STRING" id="436017.A4S8W7"/>
<organism evidence="4 5">
    <name type="scientific">Ostreococcus lucimarinus (strain CCE9901)</name>
    <dbReference type="NCBI Taxonomy" id="436017"/>
    <lineage>
        <taxon>Eukaryota</taxon>
        <taxon>Viridiplantae</taxon>
        <taxon>Chlorophyta</taxon>
        <taxon>Mamiellophyceae</taxon>
        <taxon>Mamiellales</taxon>
        <taxon>Bathycoccaceae</taxon>
        <taxon>Ostreococcus</taxon>
    </lineage>
</organism>
<dbReference type="OMA" id="EWTIVAR"/>
<name>A4S8W7_OSTLU</name>
<comment type="catalytic activity">
    <reaction evidence="1">
        <text>a uridine in RNA = a pseudouridine in RNA</text>
        <dbReference type="Rhea" id="RHEA:48348"/>
        <dbReference type="Rhea" id="RHEA-COMP:12068"/>
        <dbReference type="Rhea" id="RHEA-COMP:12069"/>
        <dbReference type="ChEBI" id="CHEBI:65314"/>
        <dbReference type="ChEBI" id="CHEBI:65315"/>
    </reaction>
</comment>
<dbReference type="InterPro" id="IPR050188">
    <property type="entry name" value="RluA_PseudoU_synthase"/>
</dbReference>
<dbReference type="GO" id="GO:0009982">
    <property type="term" value="F:pseudouridine synthase activity"/>
    <property type="evidence" value="ECO:0007669"/>
    <property type="project" value="InterPro"/>
</dbReference>
<dbReference type="EMBL" id="CP000596">
    <property type="protein sequence ID" value="ABP00255.1"/>
    <property type="molecule type" value="Genomic_DNA"/>
</dbReference>
<dbReference type="RefSeq" id="XP_001421961.1">
    <property type="nucleotide sequence ID" value="XM_001421924.1"/>
</dbReference>
<dbReference type="HOGENOM" id="CLU_016902_11_3_1"/>
<evidence type="ECO:0000313" key="4">
    <source>
        <dbReference type="EMBL" id="ABP00255.1"/>
    </source>
</evidence>
<comment type="similarity">
    <text evidence="2">Belongs to the pseudouridine synthase RluA family.</text>
</comment>
<evidence type="ECO:0000313" key="5">
    <source>
        <dbReference type="Proteomes" id="UP000001568"/>
    </source>
</evidence>
<proteinExistence type="inferred from homology"/>
<evidence type="ECO:0000256" key="2">
    <source>
        <dbReference type="ARBA" id="ARBA00010876"/>
    </source>
</evidence>
<dbReference type="eggNOG" id="KOG1919">
    <property type="taxonomic scope" value="Eukaryota"/>
</dbReference>
<keyword evidence="5" id="KW-1185">Reference proteome</keyword>
<dbReference type="PROSITE" id="PS01129">
    <property type="entry name" value="PSI_RLU"/>
    <property type="match status" value="1"/>
</dbReference>
<dbReference type="GeneID" id="5006001"/>
<sequence length="264" mass="28409">MGLACETEDVEALEILHEDEEMTCVNKRAGTASTPESRVADSSAASLVVARWRRRLVDAHDGALASNVVLGASLVPYVAHRLDLETSGALVVCKNAKAAARAQGAFERREVEKTYLALCRCDEFDVSGGGASSGTIDLALAKRDDGARFFVETSSADGKPASTEWTIVARNRRHALVRCRPKTGRTHQIRVHLAAIGLPIVGDAAYGCLDADVVDRHALHAWTLRFPAKDFAGVPRIVAPVPDDFRRACERVGVDFDFDAVGGE</sequence>
<dbReference type="SUPFAM" id="SSF55120">
    <property type="entry name" value="Pseudouridine synthase"/>
    <property type="match status" value="1"/>
</dbReference>
<evidence type="ECO:0000259" key="3">
    <source>
        <dbReference type="Pfam" id="PF00849"/>
    </source>
</evidence>
<gene>
    <name evidence="4" type="ORF">OSTLU_27993</name>
</gene>
<accession>A4S8W7</accession>
<dbReference type="KEGG" id="olu:OSTLU_27993"/>
<dbReference type="GO" id="GO:0000455">
    <property type="term" value="P:enzyme-directed rRNA pseudouridine synthesis"/>
    <property type="evidence" value="ECO:0007669"/>
    <property type="project" value="TreeGrafter"/>
</dbReference>
<dbReference type="InterPro" id="IPR020103">
    <property type="entry name" value="PsdUridine_synth_cat_dom_sf"/>
</dbReference>
<dbReference type="Gene3D" id="3.30.2350.10">
    <property type="entry name" value="Pseudouridine synthase"/>
    <property type="match status" value="1"/>
</dbReference>
<dbReference type="AlphaFoldDB" id="A4S8W7"/>
<dbReference type="OrthoDB" id="418349at2759"/>
<feature type="domain" description="Pseudouridine synthase RsuA/RluA-like" evidence="3">
    <location>
        <begin position="23"/>
        <end position="195"/>
    </location>
</feature>
<dbReference type="InterPro" id="IPR006224">
    <property type="entry name" value="PsdUridine_synth_RluA-like_CS"/>
</dbReference>
<reference evidence="4 5" key="1">
    <citation type="journal article" date="2007" name="Proc. Natl. Acad. Sci. U.S.A.">
        <title>The tiny eukaryote Ostreococcus provides genomic insights into the paradox of plankton speciation.</title>
        <authorList>
            <person name="Palenik B."/>
            <person name="Grimwood J."/>
            <person name="Aerts A."/>
            <person name="Rouze P."/>
            <person name="Salamov A."/>
            <person name="Putnam N."/>
            <person name="Dupont C."/>
            <person name="Jorgensen R."/>
            <person name="Derelle E."/>
            <person name="Rombauts S."/>
            <person name="Zhou K."/>
            <person name="Otillar R."/>
            <person name="Merchant S.S."/>
            <person name="Podell S."/>
            <person name="Gaasterland T."/>
            <person name="Napoli C."/>
            <person name="Gendler K."/>
            <person name="Manuell A."/>
            <person name="Tai V."/>
            <person name="Vallon O."/>
            <person name="Piganeau G."/>
            <person name="Jancek S."/>
            <person name="Heijde M."/>
            <person name="Jabbari K."/>
            <person name="Bowler C."/>
            <person name="Lohr M."/>
            <person name="Robbens S."/>
            <person name="Werner G."/>
            <person name="Dubchak I."/>
            <person name="Pazour G.J."/>
            <person name="Ren Q."/>
            <person name="Paulsen I."/>
            <person name="Delwiche C."/>
            <person name="Schmutz J."/>
            <person name="Rokhsar D."/>
            <person name="Van de Peer Y."/>
            <person name="Moreau H."/>
            <person name="Grigoriev I.V."/>
        </authorList>
    </citation>
    <scope>NUCLEOTIDE SEQUENCE [LARGE SCALE GENOMIC DNA]</scope>
    <source>
        <strain evidence="4 5">CCE9901</strain>
    </source>
</reference>
<evidence type="ECO:0000256" key="1">
    <source>
        <dbReference type="ARBA" id="ARBA00000073"/>
    </source>
</evidence>
<dbReference type="PANTHER" id="PTHR21600:SF87">
    <property type="entry name" value="RNA PSEUDOURIDYLATE SYNTHASE DOMAIN-CONTAINING PROTEIN 1"/>
    <property type="match status" value="1"/>
</dbReference>